<evidence type="ECO:0000256" key="1">
    <source>
        <dbReference type="SAM" id="SignalP"/>
    </source>
</evidence>
<feature type="signal peptide" evidence="1">
    <location>
        <begin position="1"/>
        <end position="16"/>
    </location>
</feature>
<proteinExistence type="predicted"/>
<dbReference type="AlphaFoldDB" id="A0A9Q0I765"/>
<dbReference type="EMBL" id="JANIIK010000116">
    <property type="protein sequence ID" value="KAJ3587845.1"/>
    <property type="molecule type" value="Genomic_DNA"/>
</dbReference>
<accession>A0A9Q0I765</accession>
<dbReference type="Proteomes" id="UP001148018">
    <property type="component" value="Unassembled WGS sequence"/>
</dbReference>
<sequence length="65" mass="6719">MSVALRLHLSVKGSLAASLVASLWAPSKMPSGVIVGALAGALVETPTLRVHPVGQERWELSPSTS</sequence>
<keyword evidence="3" id="KW-1185">Reference proteome</keyword>
<evidence type="ECO:0000313" key="2">
    <source>
        <dbReference type="EMBL" id="KAJ3587845.1"/>
    </source>
</evidence>
<reference evidence="2" key="1">
    <citation type="submission" date="2022-07" db="EMBL/GenBank/DDBJ databases">
        <title>Chromosome-level genome of Muraenolepis orangiensis.</title>
        <authorList>
            <person name="Kim J."/>
        </authorList>
    </citation>
    <scope>NUCLEOTIDE SEQUENCE</scope>
    <source>
        <strain evidence="2">KU_S4_2022</strain>
        <tissue evidence="2">Muscle</tissue>
    </source>
</reference>
<comment type="caution">
    <text evidence="2">The sequence shown here is derived from an EMBL/GenBank/DDBJ whole genome shotgun (WGS) entry which is preliminary data.</text>
</comment>
<organism evidence="2 3">
    <name type="scientific">Muraenolepis orangiensis</name>
    <name type="common">Patagonian moray cod</name>
    <dbReference type="NCBI Taxonomy" id="630683"/>
    <lineage>
        <taxon>Eukaryota</taxon>
        <taxon>Metazoa</taxon>
        <taxon>Chordata</taxon>
        <taxon>Craniata</taxon>
        <taxon>Vertebrata</taxon>
        <taxon>Euteleostomi</taxon>
        <taxon>Actinopterygii</taxon>
        <taxon>Neopterygii</taxon>
        <taxon>Teleostei</taxon>
        <taxon>Neoteleostei</taxon>
        <taxon>Acanthomorphata</taxon>
        <taxon>Zeiogadaria</taxon>
        <taxon>Gadariae</taxon>
        <taxon>Gadiformes</taxon>
        <taxon>Muraenolepidoidei</taxon>
        <taxon>Muraenolepididae</taxon>
        <taxon>Muraenolepis</taxon>
    </lineage>
</organism>
<name>A0A9Q0I765_9TELE</name>
<keyword evidence="1" id="KW-0732">Signal</keyword>
<feature type="non-terminal residue" evidence="2">
    <location>
        <position position="65"/>
    </location>
</feature>
<evidence type="ECO:0000313" key="3">
    <source>
        <dbReference type="Proteomes" id="UP001148018"/>
    </source>
</evidence>
<gene>
    <name evidence="2" type="ORF">NHX12_011440</name>
</gene>
<protein>
    <submittedName>
        <fullName evidence="2">Uncharacterized protein</fullName>
    </submittedName>
</protein>
<feature type="chain" id="PRO_5040287499" evidence="1">
    <location>
        <begin position="17"/>
        <end position="65"/>
    </location>
</feature>